<proteinExistence type="predicted"/>
<keyword evidence="1" id="KW-0472">Membrane</keyword>
<reference evidence="3" key="1">
    <citation type="journal article" date="2014" name="Genome Biol. Evol.">
        <title>Pangenome evidence for extensive interdomain horizontal transfer affecting lineage core and shell genes in uncultured planktonic thaumarchaeota and euryarchaeota.</title>
        <authorList>
            <person name="Deschamps P."/>
            <person name="Zivanovic Y."/>
            <person name="Moreira D."/>
            <person name="Rodriguez-Valera F."/>
            <person name="Lopez-Garcia P."/>
        </authorList>
    </citation>
    <scope>NUCLEOTIDE SEQUENCE</scope>
</reference>
<accession>A0A075HMP7</accession>
<evidence type="ECO:0000313" key="3">
    <source>
        <dbReference type="EMBL" id="AIF17149.1"/>
    </source>
</evidence>
<dbReference type="Gene3D" id="2.60.40.10">
    <property type="entry name" value="Immunoglobulins"/>
    <property type="match status" value="1"/>
</dbReference>
<keyword evidence="1" id="KW-0812">Transmembrane</keyword>
<name>A0A075HMP7_9EURY</name>
<evidence type="ECO:0000256" key="1">
    <source>
        <dbReference type="SAM" id="Phobius"/>
    </source>
</evidence>
<dbReference type="Pfam" id="PF07705">
    <property type="entry name" value="CARDB"/>
    <property type="match status" value="1"/>
</dbReference>
<evidence type="ECO:0000259" key="2">
    <source>
        <dbReference type="Pfam" id="PF07705"/>
    </source>
</evidence>
<dbReference type="EMBL" id="KF901074">
    <property type="protein sequence ID" value="AIF17149.1"/>
    <property type="molecule type" value="Genomic_DNA"/>
</dbReference>
<organism evidence="3">
    <name type="scientific">uncultured marine group II/III euryarchaeote KM3_76_C12</name>
    <dbReference type="NCBI Taxonomy" id="1456506"/>
    <lineage>
        <taxon>Archaea</taxon>
        <taxon>Methanobacteriati</taxon>
        <taxon>Methanobacteriota</taxon>
        <taxon>environmental samples</taxon>
    </lineage>
</organism>
<dbReference type="InterPro" id="IPR013783">
    <property type="entry name" value="Ig-like_fold"/>
</dbReference>
<sequence length="791" mass="84812">MGRAVIASTTLALLALLAILAPLASADTVIESERIELLEAGAFDDTNAWDLTTMKAFSEDSAEHSTGMIADGELSFTHDRPDNFQSHTAWATYSPTDSNSTLGEPDGSYTWSKGPDIALSGYDFEGLHTREIANVSMILHISIPDALPSDEIRITIEANGPERLVRTIARTFGPVNRMTTPIVENIDNLQEWTWSDLADSTIVVDYVSDGAPDDSEVRVDAVGIRVKYHQPWYSFETVKAIHEKSGQSLPVLDFGPYDGTHSGLSVENCGLTPDSGTQGTWDFEVEVPYDQELGRIHVFGEGNFTIEAMPQGHTSMENFQTYDNGDLLAERDVTNSVRITIYDGCIEMARVDVNDPYLEVYGSVAGAVDGLAPGYSTVRFAIGNTLVSQVEISLGEFAFQVPIGHALPGSSEALEVGVAARFQWSSNGLAETTVVHIESMSIVGGYHLEWDLDVTCSAPSNIELVEDGGGSLIPMASRCEDDRTEWEDLEVRAWTDSNDILDVSAQGGDIRVQPHADASGEARISVQVLDASGNSWEGAFNVDIAGVEDSPTIEGLPVSTYIDLGQTRVIDLEITDPDTTELTISTSRSWANVDSAGDLILTPVEPGTHTVELTVTDGTYTEVQSIEVIVTAQPDLTIENIEIWRGGVSVAAVDEGDVVQLKVYVRNEGWGVGDAIDVRCWVDGLLVGSTMIDSIAPGGLAIANCDTQVTNSGTVVIRAMADGTASIEESNEENNELSISIDSEARDNAGGGSSDVDRGPAIIVASIGVIAISIAALQMGPGRVRKPFRKK</sequence>
<dbReference type="InterPro" id="IPR011635">
    <property type="entry name" value="CARDB"/>
</dbReference>
<feature type="transmembrane region" description="Helical" evidence="1">
    <location>
        <begin position="761"/>
        <end position="781"/>
    </location>
</feature>
<protein>
    <recommendedName>
        <fullName evidence="2">CARDB domain-containing protein</fullName>
    </recommendedName>
</protein>
<dbReference type="AlphaFoldDB" id="A0A075HMP7"/>
<keyword evidence="1" id="KW-1133">Transmembrane helix</keyword>
<feature type="domain" description="CARDB" evidence="2">
    <location>
        <begin position="633"/>
        <end position="738"/>
    </location>
</feature>